<dbReference type="GO" id="GO:0004674">
    <property type="term" value="F:protein serine/threonine kinase activity"/>
    <property type="evidence" value="ECO:0007669"/>
    <property type="project" value="UniProtKB-KW"/>
</dbReference>
<dbReference type="PANTHER" id="PTHR24363">
    <property type="entry name" value="SERINE/THREONINE PROTEIN KINASE"/>
    <property type="match status" value="1"/>
</dbReference>
<dbReference type="PROSITE" id="PS00107">
    <property type="entry name" value="PROTEIN_KINASE_ATP"/>
    <property type="match status" value="1"/>
</dbReference>
<evidence type="ECO:0000256" key="5">
    <source>
        <dbReference type="ARBA" id="ARBA00022777"/>
    </source>
</evidence>
<evidence type="ECO:0000256" key="6">
    <source>
        <dbReference type="ARBA" id="ARBA00022840"/>
    </source>
</evidence>
<evidence type="ECO:0000313" key="12">
    <source>
        <dbReference type="EMBL" id="MBD2535602.1"/>
    </source>
</evidence>
<protein>
    <recommendedName>
        <fullName evidence="1">non-specific serine/threonine protein kinase</fullName>
        <ecNumber evidence="1">2.7.11.1</ecNumber>
    </recommendedName>
</protein>
<keyword evidence="5 12" id="KW-0418">Kinase</keyword>
<keyword evidence="3" id="KW-0808">Transferase</keyword>
<reference evidence="12 13" key="1">
    <citation type="journal article" date="2020" name="ISME J.">
        <title>Comparative genomics reveals insights into cyanobacterial evolution and habitat adaptation.</title>
        <authorList>
            <person name="Chen M.Y."/>
            <person name="Teng W.K."/>
            <person name="Zhao L."/>
            <person name="Hu C.X."/>
            <person name="Zhou Y.K."/>
            <person name="Han B.P."/>
            <person name="Song L.R."/>
            <person name="Shu W.S."/>
        </authorList>
    </citation>
    <scope>NUCLEOTIDE SEQUENCE [LARGE SCALE GENOMIC DNA]</scope>
    <source>
        <strain evidence="12 13">FACHB-838</strain>
    </source>
</reference>
<evidence type="ECO:0000256" key="8">
    <source>
        <dbReference type="ARBA" id="ARBA00048679"/>
    </source>
</evidence>
<evidence type="ECO:0000259" key="11">
    <source>
        <dbReference type="PROSITE" id="PS50011"/>
    </source>
</evidence>
<feature type="compositionally biased region" description="Polar residues" evidence="10">
    <location>
        <begin position="639"/>
        <end position="664"/>
    </location>
</feature>
<dbReference type="InterPro" id="IPR000719">
    <property type="entry name" value="Prot_kinase_dom"/>
</dbReference>
<feature type="binding site" evidence="9">
    <location>
        <position position="41"/>
    </location>
    <ligand>
        <name>ATP</name>
        <dbReference type="ChEBI" id="CHEBI:30616"/>
    </ligand>
</feature>
<organism evidence="12 13">
    <name type="scientific">Nostoc flagelliforme FACHB-838</name>
    <dbReference type="NCBI Taxonomy" id="2692904"/>
    <lineage>
        <taxon>Bacteria</taxon>
        <taxon>Bacillati</taxon>
        <taxon>Cyanobacteriota</taxon>
        <taxon>Cyanophyceae</taxon>
        <taxon>Nostocales</taxon>
        <taxon>Nostocaceae</taxon>
        <taxon>Nostoc</taxon>
    </lineage>
</organism>
<accession>A0ABR8E3E6</accession>
<dbReference type="Proteomes" id="UP000623440">
    <property type="component" value="Unassembled WGS sequence"/>
</dbReference>
<evidence type="ECO:0000256" key="7">
    <source>
        <dbReference type="ARBA" id="ARBA00047899"/>
    </source>
</evidence>
<comment type="catalytic activity">
    <reaction evidence="8">
        <text>L-seryl-[protein] + ATP = O-phospho-L-seryl-[protein] + ADP + H(+)</text>
        <dbReference type="Rhea" id="RHEA:17989"/>
        <dbReference type="Rhea" id="RHEA-COMP:9863"/>
        <dbReference type="Rhea" id="RHEA-COMP:11604"/>
        <dbReference type="ChEBI" id="CHEBI:15378"/>
        <dbReference type="ChEBI" id="CHEBI:29999"/>
        <dbReference type="ChEBI" id="CHEBI:30616"/>
        <dbReference type="ChEBI" id="CHEBI:83421"/>
        <dbReference type="ChEBI" id="CHEBI:456216"/>
        <dbReference type="EC" id="2.7.11.1"/>
    </reaction>
</comment>
<evidence type="ECO:0000313" key="13">
    <source>
        <dbReference type="Proteomes" id="UP000623440"/>
    </source>
</evidence>
<proteinExistence type="predicted"/>
<feature type="domain" description="Protein kinase" evidence="11">
    <location>
        <begin position="10"/>
        <end position="272"/>
    </location>
</feature>
<evidence type="ECO:0000256" key="10">
    <source>
        <dbReference type="SAM" id="MobiDB-lite"/>
    </source>
</evidence>
<comment type="caution">
    <text evidence="12">The sequence shown here is derived from an EMBL/GenBank/DDBJ whole genome shotgun (WGS) entry which is preliminary data.</text>
</comment>
<evidence type="ECO:0000256" key="2">
    <source>
        <dbReference type="ARBA" id="ARBA00022527"/>
    </source>
</evidence>
<evidence type="ECO:0000256" key="3">
    <source>
        <dbReference type="ARBA" id="ARBA00022679"/>
    </source>
</evidence>
<sequence length="664" mass="74621">MLNQLLTGRYKILKVLGAGGFGQTYIAQDIHRPGNPTCVVKHLKPANAEPAFLKSARYLFEKEAEALEKLGHHSQIPRLLAYFEEKQEFFLVQELIEGNVLCSELLLNHPWSESQVVQLLREILEILDFVHSNGVIHRDVKPNNIIRRQQDNKLVLVDFGIVKQINMQLATVQSQMSTSIVVGSLGYMSPEQVRGKPRFSSDIYALGIIAIQAITGLNHQQLKEDANGEIDWQRYAQASPQLAGILSKMVRYHFQERYESAKEVLAVLESLVVELGYAITQPDLSSRYSQTEPVTNFDNVPVSPFGQNLNITSVGNNYQPLTSPTFNLFVSQQSSELRGFARIITLIKSPLGVTLSLITFANIFAVFTLDWHKTQKLLASVQDVKSLKQIKEYEKCIKRGNDFSLIANKSLIYKQAKTELLSTLNECRILQAKTIATNLNFSEAIKQAAQVPANQPFSQDAQNLINEWSRKVITQATQKYENLGDVNNAIIIARTIPPKSDNFIKAQKLIDEWQKDFNNNKKQLQAAQGALAKNEFDDAITSANKISDTQYWQEQKEAIIQEAKSSLKQDNPKTSAPSHVKSVRSKIISPKIPNSRSEGKKSNSNPSSKVPNSRSKRKKLNSSPSYKKSRSVMRKRNSESQLPFTSEPSIIETCESSDCQDNSI</sequence>
<keyword evidence="4 9" id="KW-0547">Nucleotide-binding</keyword>
<keyword evidence="13" id="KW-1185">Reference proteome</keyword>
<dbReference type="Gene3D" id="1.10.510.10">
    <property type="entry name" value="Transferase(Phosphotransferase) domain 1"/>
    <property type="match status" value="1"/>
</dbReference>
<feature type="region of interest" description="Disordered" evidence="10">
    <location>
        <begin position="564"/>
        <end position="664"/>
    </location>
</feature>
<dbReference type="PANTHER" id="PTHR24363:SF0">
    <property type="entry name" value="SERINE_THREONINE KINASE LIKE DOMAIN CONTAINING 1"/>
    <property type="match status" value="1"/>
</dbReference>
<dbReference type="PROSITE" id="PS50011">
    <property type="entry name" value="PROTEIN_KINASE_DOM"/>
    <property type="match status" value="1"/>
</dbReference>
<gene>
    <name evidence="12" type="ORF">H6G97_41990</name>
</gene>
<dbReference type="Pfam" id="PF00069">
    <property type="entry name" value="Pkinase"/>
    <property type="match status" value="1"/>
</dbReference>
<dbReference type="InterPro" id="IPR011009">
    <property type="entry name" value="Kinase-like_dom_sf"/>
</dbReference>
<dbReference type="SMART" id="SM00220">
    <property type="entry name" value="S_TKc"/>
    <property type="match status" value="1"/>
</dbReference>
<dbReference type="SUPFAM" id="SSF56112">
    <property type="entry name" value="Protein kinase-like (PK-like)"/>
    <property type="match status" value="1"/>
</dbReference>
<evidence type="ECO:0000256" key="1">
    <source>
        <dbReference type="ARBA" id="ARBA00012513"/>
    </source>
</evidence>
<feature type="compositionally biased region" description="Low complexity" evidence="10">
    <location>
        <begin position="602"/>
        <end position="613"/>
    </location>
</feature>
<dbReference type="RefSeq" id="WP_190946416.1">
    <property type="nucleotide sequence ID" value="NZ_JACJSI010000300.1"/>
</dbReference>
<keyword evidence="6 9" id="KW-0067">ATP-binding</keyword>
<dbReference type="EMBL" id="JACJSI010000300">
    <property type="protein sequence ID" value="MBD2535602.1"/>
    <property type="molecule type" value="Genomic_DNA"/>
</dbReference>
<keyword evidence="2 12" id="KW-0723">Serine/threonine-protein kinase</keyword>
<dbReference type="InterPro" id="IPR017441">
    <property type="entry name" value="Protein_kinase_ATP_BS"/>
</dbReference>
<evidence type="ECO:0000256" key="4">
    <source>
        <dbReference type="ARBA" id="ARBA00022741"/>
    </source>
</evidence>
<comment type="catalytic activity">
    <reaction evidence="7">
        <text>L-threonyl-[protein] + ATP = O-phospho-L-threonyl-[protein] + ADP + H(+)</text>
        <dbReference type="Rhea" id="RHEA:46608"/>
        <dbReference type="Rhea" id="RHEA-COMP:11060"/>
        <dbReference type="Rhea" id="RHEA-COMP:11605"/>
        <dbReference type="ChEBI" id="CHEBI:15378"/>
        <dbReference type="ChEBI" id="CHEBI:30013"/>
        <dbReference type="ChEBI" id="CHEBI:30616"/>
        <dbReference type="ChEBI" id="CHEBI:61977"/>
        <dbReference type="ChEBI" id="CHEBI:456216"/>
        <dbReference type="EC" id="2.7.11.1"/>
    </reaction>
</comment>
<dbReference type="CDD" id="cd14014">
    <property type="entry name" value="STKc_PknB_like"/>
    <property type="match status" value="1"/>
</dbReference>
<name>A0ABR8E3E6_9NOSO</name>
<evidence type="ECO:0000256" key="9">
    <source>
        <dbReference type="PROSITE-ProRule" id="PRU10141"/>
    </source>
</evidence>
<dbReference type="EC" id="2.7.11.1" evidence="1"/>